<dbReference type="PANTHER" id="PTHR34780:SF10">
    <property type="entry name" value="OS08G0427800 PROTEIN"/>
    <property type="match status" value="1"/>
</dbReference>
<reference evidence="1" key="1">
    <citation type="submission" date="2015-04" db="UniProtKB">
        <authorList>
            <consortium name="EnsemblPlants"/>
        </authorList>
    </citation>
    <scope>IDENTIFICATION</scope>
</reference>
<organism evidence="1">
    <name type="scientific">Oryza glumipatula</name>
    <dbReference type="NCBI Taxonomy" id="40148"/>
    <lineage>
        <taxon>Eukaryota</taxon>
        <taxon>Viridiplantae</taxon>
        <taxon>Streptophyta</taxon>
        <taxon>Embryophyta</taxon>
        <taxon>Tracheophyta</taxon>
        <taxon>Spermatophyta</taxon>
        <taxon>Magnoliopsida</taxon>
        <taxon>Liliopsida</taxon>
        <taxon>Poales</taxon>
        <taxon>Poaceae</taxon>
        <taxon>BOP clade</taxon>
        <taxon>Oryzoideae</taxon>
        <taxon>Oryzeae</taxon>
        <taxon>Oryzinae</taxon>
        <taxon>Oryza</taxon>
    </lineage>
</organism>
<dbReference type="PANTHER" id="PTHR34780">
    <property type="entry name" value="OS08G0427800 PROTEIN"/>
    <property type="match status" value="1"/>
</dbReference>
<evidence type="ECO:0000313" key="1">
    <source>
        <dbReference type="EnsemblPlants" id="OGLUM08G16070.1"/>
    </source>
</evidence>
<dbReference type="AlphaFoldDB" id="A0A0E0AVJ5"/>
<dbReference type="Gramene" id="OGLUM08G16070.1">
    <property type="protein sequence ID" value="OGLUM08G16070.1"/>
    <property type="gene ID" value="OGLUM08G16070"/>
</dbReference>
<name>A0A0E0AVJ5_9ORYZ</name>
<protein>
    <submittedName>
        <fullName evidence="1">Uncharacterized protein</fullName>
    </submittedName>
</protein>
<dbReference type="HOGENOM" id="CLU_162264_0_0_1"/>
<keyword evidence="2" id="KW-1185">Reference proteome</keyword>
<accession>A0A0E0AVJ5</accession>
<dbReference type="EnsemblPlants" id="OGLUM08G16070.1">
    <property type="protein sequence ID" value="OGLUM08G16070.1"/>
    <property type="gene ID" value="OGLUM08G16070"/>
</dbReference>
<evidence type="ECO:0000313" key="2">
    <source>
        <dbReference type="Proteomes" id="UP000026961"/>
    </source>
</evidence>
<proteinExistence type="predicted"/>
<reference evidence="1" key="2">
    <citation type="submission" date="2018-05" db="EMBL/GenBank/DDBJ databases">
        <title>OgluRS3 (Oryza glumaepatula Reference Sequence Version 3).</title>
        <authorList>
            <person name="Zhang J."/>
            <person name="Kudrna D."/>
            <person name="Lee S."/>
            <person name="Talag J."/>
            <person name="Welchert J."/>
            <person name="Wing R.A."/>
        </authorList>
    </citation>
    <scope>NUCLEOTIDE SEQUENCE [LARGE SCALE GENOMIC DNA]</scope>
</reference>
<dbReference type="eggNOG" id="ENOG502R3QT">
    <property type="taxonomic scope" value="Eukaryota"/>
</dbReference>
<sequence length="112" mass="12710">MEEEMLEEQGESRRVVRLEQEVLIHIQVRRIKQEDEKARGLLQRLQLLEMRPTATAVIGFREPARPPSPSPLRRAGCIVLVFLFDPFLAGIASDKNAEVTSASKADEAKRED</sequence>
<dbReference type="Proteomes" id="UP000026961">
    <property type="component" value="Chromosome 8"/>
</dbReference>